<keyword evidence="2" id="KW-1133">Transmembrane helix</keyword>
<dbReference type="PANTHER" id="PTHR38454:SF1">
    <property type="entry name" value="INTEGRAL MEMBRANE PROTEIN"/>
    <property type="match status" value="1"/>
</dbReference>
<evidence type="ECO:0000256" key="2">
    <source>
        <dbReference type="SAM" id="Phobius"/>
    </source>
</evidence>
<evidence type="ECO:0000256" key="1">
    <source>
        <dbReference type="SAM" id="MobiDB-lite"/>
    </source>
</evidence>
<keyword evidence="2" id="KW-0812">Transmembrane</keyword>
<accession>A0A1H8DRG0</accession>
<feature type="compositionally biased region" description="Pro residues" evidence="1">
    <location>
        <begin position="861"/>
        <end position="872"/>
    </location>
</feature>
<feature type="transmembrane region" description="Helical" evidence="2">
    <location>
        <begin position="190"/>
        <end position="218"/>
    </location>
</feature>
<reference evidence="3 4" key="1">
    <citation type="submission" date="2016-10" db="EMBL/GenBank/DDBJ databases">
        <authorList>
            <person name="de Groot N.N."/>
        </authorList>
    </citation>
    <scope>NUCLEOTIDE SEQUENCE [LARGE SCALE GENOMIC DNA]</scope>
    <source>
        <strain evidence="3 4">CGMCC 4.2026</strain>
    </source>
</reference>
<name>A0A1H8DRG0_9ACTN</name>
<evidence type="ECO:0000313" key="3">
    <source>
        <dbReference type="EMBL" id="SEN09829.1"/>
    </source>
</evidence>
<feature type="transmembrane region" description="Helical" evidence="2">
    <location>
        <begin position="361"/>
        <end position="379"/>
    </location>
</feature>
<feature type="transmembrane region" description="Helical" evidence="2">
    <location>
        <begin position="324"/>
        <end position="341"/>
    </location>
</feature>
<feature type="transmembrane region" description="Helical" evidence="2">
    <location>
        <begin position="386"/>
        <end position="407"/>
    </location>
</feature>
<dbReference type="EMBL" id="FODD01000001">
    <property type="protein sequence ID" value="SEN09829.1"/>
    <property type="molecule type" value="Genomic_DNA"/>
</dbReference>
<dbReference type="PANTHER" id="PTHR38454">
    <property type="entry name" value="INTEGRAL MEMBRANE PROTEIN-RELATED"/>
    <property type="match status" value="1"/>
</dbReference>
<feature type="region of interest" description="Disordered" evidence="1">
    <location>
        <begin position="855"/>
        <end position="878"/>
    </location>
</feature>
<dbReference type="STRING" id="310780.SAMN05216267_1001257"/>
<dbReference type="Pfam" id="PF09586">
    <property type="entry name" value="YfhO"/>
    <property type="match status" value="1"/>
</dbReference>
<dbReference type="InterPro" id="IPR018580">
    <property type="entry name" value="Uncharacterised_YfhO"/>
</dbReference>
<feature type="transmembrane region" description="Helical" evidence="2">
    <location>
        <begin position="164"/>
        <end position="183"/>
    </location>
</feature>
<organism evidence="3 4">
    <name type="scientific">Actinacidiphila rubida</name>
    <dbReference type="NCBI Taxonomy" id="310780"/>
    <lineage>
        <taxon>Bacteria</taxon>
        <taxon>Bacillati</taxon>
        <taxon>Actinomycetota</taxon>
        <taxon>Actinomycetes</taxon>
        <taxon>Kitasatosporales</taxon>
        <taxon>Streptomycetaceae</taxon>
        <taxon>Actinacidiphila</taxon>
    </lineage>
</organism>
<sequence>MRPLDVLPRGTDRLRAAVIAACVTAVSFCVGDAAARQYPFGPRTRDINDLGNQFVPFHAHLWDLLHGKADGGWLLNWQSGYGSSFLPDYGTYLSSPFAPLVALFPRHEIDLAVYVVTVLKIVTAAVAMACLLPALRPGPRWAAGLLGASYALCGWTLMMGSYNTMWLDGLIAFPMLCLVGEWARQGRRQIWGIAVVALCWTANFYTAYMATIAAALVLVARLLTDTDPATTNRARLLAVGRATVTTVLGVGLTAPLLLTIVKGTKDAYPGRHLIFHALPWSDLLMRLLPGTYGFTSPSTYIDTTALLLAFALPFHTGVPRRVRAVWTVLVLVVAASFQWTPTHLMWHAFATPNGSAYRQTFVLSGIMVIAAWLALAHALPHPKALACGAGVMGLVTVGAVLGAQGGLSGLGTYPLLVLGLIVSCGGLYVLWRAGTAGGATNRWRIAAGVAVGVLVVGQVGQLALSNAWIDRKRLAAFDDYPVWGQRQNWQSATIASVDDWPARRTDPGREATVGNDPLAVGGQGAQYYSSLTADVYTRTMEALGDGWTSHGRSLQSLDNPVTDVIFSVDNRLRSPVDPHSSHIPQTAPPAVVHQDVPPLVTVRQTPPGKFGTSPFLNQELLLGSRVYTPGHISLTNPQGRPVPLNAKGVYLTPGKRSAPHSTYRLTTTCPAGTGVYLWAPDFMGNVRVPGHNALVWRGALPSHRAPMQGLGKAPAGGHVTLLLRAAYGPSTVDPDGVGCLSLPMLASAEKRIAAAAATRVDVSSDGISAQLPAGSRGTAVIAAPDISGWSCSAGNGFHPGRSYLGLLSVPLGADSTSVSCSFTPPGLHLGEAAGGASLFGVAFVAAYGWWRKRRRPSVEPGGPPDPVAPPQMPEAAGI</sequence>
<gene>
    <name evidence="3" type="ORF">SAMN05216267_1001257</name>
</gene>
<dbReference type="OrthoDB" id="9815466at2"/>
<keyword evidence="4" id="KW-1185">Reference proteome</keyword>
<dbReference type="Proteomes" id="UP000181951">
    <property type="component" value="Unassembled WGS sequence"/>
</dbReference>
<dbReference type="AlphaFoldDB" id="A0A1H8DRG0"/>
<feature type="transmembrane region" description="Helical" evidence="2">
    <location>
        <begin position="111"/>
        <end position="134"/>
    </location>
</feature>
<feature type="transmembrane region" description="Helical" evidence="2">
    <location>
        <begin position="238"/>
        <end position="261"/>
    </location>
</feature>
<feature type="transmembrane region" description="Helical" evidence="2">
    <location>
        <begin position="141"/>
        <end position="158"/>
    </location>
</feature>
<keyword evidence="2" id="KW-0472">Membrane</keyword>
<proteinExistence type="predicted"/>
<protein>
    <submittedName>
        <fullName evidence="3">Uncharacterized membrane protein YfhO</fullName>
    </submittedName>
</protein>
<evidence type="ECO:0000313" key="4">
    <source>
        <dbReference type="Proteomes" id="UP000181951"/>
    </source>
</evidence>
<feature type="transmembrane region" description="Helical" evidence="2">
    <location>
        <begin position="413"/>
        <end position="431"/>
    </location>
</feature>
<feature type="transmembrane region" description="Helical" evidence="2">
    <location>
        <begin position="443"/>
        <end position="464"/>
    </location>
</feature>